<gene>
    <name evidence="4" type="ORF">AMS68_003055</name>
</gene>
<reference evidence="4 5" key="1">
    <citation type="journal article" date="2016" name="Sci. Rep.">
        <title>Peltaster fructicola genome reveals evolution from an invasive phytopathogen to an ectophytic parasite.</title>
        <authorList>
            <person name="Xu C."/>
            <person name="Chen H."/>
            <person name="Gleason M.L."/>
            <person name="Xu J.R."/>
            <person name="Liu H."/>
            <person name="Zhang R."/>
            <person name="Sun G."/>
        </authorList>
    </citation>
    <scope>NUCLEOTIDE SEQUENCE [LARGE SCALE GENOMIC DNA]</scope>
    <source>
        <strain evidence="4 5">LNHT1506</strain>
    </source>
</reference>
<evidence type="ECO:0000256" key="1">
    <source>
        <dbReference type="ARBA" id="ARBA00023242"/>
    </source>
</evidence>
<organism evidence="4 5">
    <name type="scientific">Peltaster fructicola</name>
    <dbReference type="NCBI Taxonomy" id="286661"/>
    <lineage>
        <taxon>Eukaryota</taxon>
        <taxon>Fungi</taxon>
        <taxon>Dikarya</taxon>
        <taxon>Ascomycota</taxon>
        <taxon>Pezizomycotina</taxon>
        <taxon>Dothideomycetes</taxon>
        <taxon>Dothideomycetes incertae sedis</taxon>
        <taxon>Peltaster</taxon>
    </lineage>
</organism>
<feature type="region of interest" description="Disordered" evidence="2">
    <location>
        <begin position="128"/>
        <end position="151"/>
    </location>
</feature>
<dbReference type="SMART" id="SM00066">
    <property type="entry name" value="GAL4"/>
    <property type="match status" value="1"/>
</dbReference>
<protein>
    <recommendedName>
        <fullName evidence="3">Zn(2)-C6 fungal-type domain-containing protein</fullName>
    </recommendedName>
</protein>
<feature type="domain" description="Zn(2)-C6 fungal-type" evidence="3">
    <location>
        <begin position="77"/>
        <end position="113"/>
    </location>
</feature>
<evidence type="ECO:0000256" key="2">
    <source>
        <dbReference type="SAM" id="MobiDB-lite"/>
    </source>
</evidence>
<dbReference type="InterPro" id="IPR036864">
    <property type="entry name" value="Zn2-C6_fun-type_DNA-bd_sf"/>
</dbReference>
<dbReference type="PROSITE" id="PS50048">
    <property type="entry name" value="ZN2_CY6_FUNGAL_2"/>
    <property type="match status" value="1"/>
</dbReference>
<dbReference type="Pfam" id="PF00172">
    <property type="entry name" value="Zn_clus"/>
    <property type="match status" value="1"/>
</dbReference>
<dbReference type="OrthoDB" id="5394557at2759"/>
<feature type="region of interest" description="Disordered" evidence="2">
    <location>
        <begin position="440"/>
        <end position="463"/>
    </location>
</feature>
<dbReference type="CDD" id="cd00067">
    <property type="entry name" value="GAL4"/>
    <property type="match status" value="1"/>
</dbReference>
<evidence type="ECO:0000313" key="4">
    <source>
        <dbReference type="EMBL" id="QIW97537.1"/>
    </source>
</evidence>
<dbReference type="Gene3D" id="4.10.240.10">
    <property type="entry name" value="Zn(2)-C6 fungal-type DNA-binding domain"/>
    <property type="match status" value="1"/>
</dbReference>
<name>A0A6H0XSD6_9PEZI</name>
<dbReference type="InterPro" id="IPR001138">
    <property type="entry name" value="Zn2Cys6_DnaBD"/>
</dbReference>
<sequence>MQRAYHHSTPNLDVLHRPPHRVASVGCLRDRTVPYNYPELRYEPRPEHFSRQSSYSTIQAPETINTNAQPRRRIAVACARCRRRKIRCSGDPGDNSGCSACKASGSDPTKCLFNRVGSQPMEVQMLSAGSDASAPSTPSTLRGPDNSTVTGPYSPYEPITRTSMLSHRASLPALQTHMSSAGSIPYNYSDSSYEFYSPYSSASIRNQAPWGVFNSSHPHRMLEYSPITLPTRHDSLASSLAEQSTPYNNSGGCEQANTASESLSAMTMGSSGTSITSQAADKRRLPILYTTTDHQPCAGPPKRAQGTANFRPVAVHDLMALPWTYDRENSHKCLSMSAALPPRQMQHVTTSGTVEPAFGYQFPIQSAYSPEVSPTSGPELAESFAGLSTDAHTIGEQQDRAVGQNGASTLTTLSTLCSLRAHRLAVQQQGTGLHRFGPDASDNTNSAAGHGNTVIPHSASNGGYSAMRYHQQYKGKVGRTAHASVDYSQTRRSGSRLDSFTIAGRL</sequence>
<keyword evidence="1" id="KW-0539">Nucleus</keyword>
<proteinExistence type="predicted"/>
<accession>A0A6H0XSD6</accession>
<dbReference type="SUPFAM" id="SSF57701">
    <property type="entry name" value="Zn2/Cys6 DNA-binding domain"/>
    <property type="match status" value="1"/>
</dbReference>
<dbReference type="AlphaFoldDB" id="A0A6H0XSD6"/>
<dbReference type="GO" id="GO:0000981">
    <property type="term" value="F:DNA-binding transcription factor activity, RNA polymerase II-specific"/>
    <property type="evidence" value="ECO:0007669"/>
    <property type="project" value="InterPro"/>
</dbReference>
<evidence type="ECO:0000313" key="5">
    <source>
        <dbReference type="Proteomes" id="UP000503462"/>
    </source>
</evidence>
<feature type="compositionally biased region" description="Polar residues" evidence="2">
    <location>
        <begin position="133"/>
        <end position="151"/>
    </location>
</feature>
<dbReference type="GO" id="GO:0008270">
    <property type="term" value="F:zinc ion binding"/>
    <property type="evidence" value="ECO:0007669"/>
    <property type="project" value="InterPro"/>
</dbReference>
<dbReference type="EMBL" id="CP051140">
    <property type="protein sequence ID" value="QIW97537.1"/>
    <property type="molecule type" value="Genomic_DNA"/>
</dbReference>
<evidence type="ECO:0000259" key="3">
    <source>
        <dbReference type="PROSITE" id="PS50048"/>
    </source>
</evidence>
<keyword evidence="5" id="KW-1185">Reference proteome</keyword>
<dbReference type="Proteomes" id="UP000503462">
    <property type="component" value="Chromosome 2"/>
</dbReference>